<dbReference type="SUPFAM" id="SSF54631">
    <property type="entry name" value="CBS-domain pair"/>
    <property type="match status" value="1"/>
</dbReference>
<dbReference type="RefSeq" id="WP_067303673.1">
    <property type="nucleotide sequence ID" value="NZ_CP016279.1"/>
</dbReference>
<dbReference type="Pfam" id="PF04972">
    <property type="entry name" value="BON"/>
    <property type="match status" value="1"/>
</dbReference>
<dbReference type="Gene3D" id="3.10.580.10">
    <property type="entry name" value="CBS-domain"/>
    <property type="match status" value="1"/>
</dbReference>
<dbReference type="OrthoDB" id="2111978at2"/>
<dbReference type="PANTHER" id="PTHR43080:SF29">
    <property type="entry name" value="OS02G0818000 PROTEIN"/>
    <property type="match status" value="1"/>
</dbReference>
<dbReference type="Proteomes" id="UP000092659">
    <property type="component" value="Chromosome"/>
</dbReference>
<evidence type="ECO:0000313" key="6">
    <source>
        <dbReference type="EMBL" id="ANP50623.1"/>
    </source>
</evidence>
<feature type="region of interest" description="Disordered" evidence="3">
    <location>
        <begin position="213"/>
        <end position="233"/>
    </location>
</feature>
<evidence type="ECO:0000259" key="4">
    <source>
        <dbReference type="PROSITE" id="PS50914"/>
    </source>
</evidence>
<dbReference type="Proteomes" id="UP001519309">
    <property type="component" value="Unassembled WGS sequence"/>
</dbReference>
<dbReference type="PIRSF" id="PIRSF036990">
    <property type="entry name" value="UCP036990_CBS_BON"/>
    <property type="match status" value="1"/>
</dbReference>
<dbReference type="EMBL" id="JAGGLP010000008">
    <property type="protein sequence ID" value="MBP2051397.1"/>
    <property type="molecule type" value="Genomic_DNA"/>
</dbReference>
<dbReference type="PANTHER" id="PTHR43080">
    <property type="entry name" value="CBS DOMAIN-CONTAINING PROTEIN CBSX3, MITOCHONDRIAL"/>
    <property type="match status" value="1"/>
</dbReference>
<evidence type="ECO:0000256" key="2">
    <source>
        <dbReference type="PROSITE-ProRule" id="PRU00703"/>
    </source>
</evidence>
<dbReference type="Gene3D" id="3.30.1340.30">
    <property type="match status" value="1"/>
</dbReference>
<accession>A0A1B1AVN3</accession>
<feature type="domain" description="CBS" evidence="5">
    <location>
        <begin position="12"/>
        <end position="69"/>
    </location>
</feature>
<dbReference type="PROSITE" id="PS51371">
    <property type="entry name" value="CBS"/>
    <property type="match status" value="2"/>
</dbReference>
<dbReference type="InterPro" id="IPR046342">
    <property type="entry name" value="CBS_dom_sf"/>
</dbReference>
<feature type="domain" description="CBS" evidence="5">
    <location>
        <begin position="93"/>
        <end position="150"/>
    </location>
</feature>
<reference evidence="6 8" key="1">
    <citation type="submission" date="2016-06" db="EMBL/GenBank/DDBJ databases">
        <title>Complete genome sequence of Streptomyces griseochromogenes ATCC 14511, the Blasticidin S producer.</title>
        <authorList>
            <person name="Wu L."/>
        </authorList>
    </citation>
    <scope>NUCLEOTIDE SEQUENCE [LARGE SCALE GENOMIC DNA]</scope>
    <source>
        <strain evidence="6 8">ATCC 14511</strain>
    </source>
</reference>
<dbReference type="InterPro" id="IPR000644">
    <property type="entry name" value="CBS_dom"/>
</dbReference>
<evidence type="ECO:0000313" key="9">
    <source>
        <dbReference type="Proteomes" id="UP001519309"/>
    </source>
</evidence>
<evidence type="ECO:0000256" key="3">
    <source>
        <dbReference type="SAM" id="MobiDB-lite"/>
    </source>
</evidence>
<dbReference type="KEGG" id="sgs:AVL59_14195"/>
<dbReference type="Pfam" id="PF00571">
    <property type="entry name" value="CBS"/>
    <property type="match status" value="2"/>
</dbReference>
<dbReference type="STRING" id="68214.AVL59_14195"/>
<reference evidence="7 9" key="2">
    <citation type="submission" date="2021-03" db="EMBL/GenBank/DDBJ databases">
        <title>Genomic Encyclopedia of Type Strains, Phase IV (KMG-IV): sequencing the most valuable type-strain genomes for metagenomic binning, comparative biology and taxonomic classification.</title>
        <authorList>
            <person name="Goeker M."/>
        </authorList>
    </citation>
    <scope>NUCLEOTIDE SEQUENCE [LARGE SCALE GENOMIC DNA]</scope>
    <source>
        <strain evidence="7 9">DSM 40499</strain>
    </source>
</reference>
<evidence type="ECO:0000259" key="5">
    <source>
        <dbReference type="PROSITE" id="PS51371"/>
    </source>
</evidence>
<dbReference type="CDD" id="cd04586">
    <property type="entry name" value="CBS_pair_BON_assoc"/>
    <property type="match status" value="1"/>
</dbReference>
<feature type="domain" description="BON" evidence="4">
    <location>
        <begin position="146"/>
        <end position="215"/>
    </location>
</feature>
<feature type="compositionally biased region" description="Pro residues" evidence="3">
    <location>
        <begin position="215"/>
        <end position="227"/>
    </location>
</feature>
<proteinExistence type="predicted"/>
<dbReference type="InterPro" id="IPR051257">
    <property type="entry name" value="Diverse_CBS-Domain"/>
</dbReference>
<evidence type="ECO:0000256" key="1">
    <source>
        <dbReference type="ARBA" id="ARBA00023122"/>
    </source>
</evidence>
<evidence type="ECO:0000313" key="7">
    <source>
        <dbReference type="EMBL" id="MBP2051397.1"/>
    </source>
</evidence>
<dbReference type="SMART" id="SM00116">
    <property type="entry name" value="CBS"/>
    <property type="match status" value="2"/>
</dbReference>
<keyword evidence="9" id="KW-1185">Reference proteome</keyword>
<dbReference type="EMBL" id="CP016279">
    <property type="protein sequence ID" value="ANP50623.1"/>
    <property type="molecule type" value="Genomic_DNA"/>
</dbReference>
<dbReference type="AlphaFoldDB" id="A0A1B1AVN3"/>
<name>A0A1B1AVN3_9ACTN</name>
<gene>
    <name evidence="6" type="ORF">AVL59_14195</name>
    <name evidence="7" type="ORF">J2Z21_004368</name>
</gene>
<sequence length="233" mass="24838">MDGTATVVNDVMTHRVVALRTGAAFKDIVKAMGQWRVSALPVLDEAGRVVGVVSEADLLPKEEYRRHDPAPYGQTRRPADVRKAGAVTAVDLMTAPAVTVTPDTALAHAARLMVRNGLKRLPVVDQEGALKGIVSRADLLKVFLRADEDIAGEVRREVVLRLFGTRAEAVRIEVRDGVVTLTGRVRDTGLVPLAALLARAVEGVVDVRCALLGPPGHPNAEPDPPAPRRAAPA</sequence>
<protein>
    <submittedName>
        <fullName evidence="7">CBS-domain-containing membrane protein</fullName>
    </submittedName>
</protein>
<dbReference type="InterPro" id="IPR007055">
    <property type="entry name" value="BON_dom"/>
</dbReference>
<dbReference type="PROSITE" id="PS50914">
    <property type="entry name" value="BON"/>
    <property type="match status" value="1"/>
</dbReference>
<keyword evidence="1 2" id="KW-0129">CBS domain</keyword>
<evidence type="ECO:0000313" key="8">
    <source>
        <dbReference type="Proteomes" id="UP000092659"/>
    </source>
</evidence>
<dbReference type="InterPro" id="IPR017080">
    <property type="entry name" value="UCP036990_CBS_BON"/>
</dbReference>
<organism evidence="6 8">
    <name type="scientific">Streptomyces griseochromogenes</name>
    <dbReference type="NCBI Taxonomy" id="68214"/>
    <lineage>
        <taxon>Bacteria</taxon>
        <taxon>Bacillati</taxon>
        <taxon>Actinomycetota</taxon>
        <taxon>Actinomycetes</taxon>
        <taxon>Kitasatosporales</taxon>
        <taxon>Streptomycetaceae</taxon>
        <taxon>Streptomyces</taxon>
    </lineage>
</organism>